<sequence>MPYRVKSRSLVQTKLSPRSWRDAMFTTKCDTVAFIRCFHSKCFVLVHRLDDRLCCVVLCVLLNLNSFTHSLTHSLTISVSTNQSIHQFVSTMHRIQILFLFETVQTNGCYLLFVVRWLLVYFPLSIGTSSQNRIARVGKKDHQSEEREDCKAIRHQETSMVIVVVEVLVRVLVVVFVFVHVFAAGVGQCSWCHVVLCVPCLKTLWYAPYRTVLYNM</sequence>
<name>A0A7S4EI13_9STRA</name>
<evidence type="ECO:0000256" key="1">
    <source>
        <dbReference type="SAM" id="Phobius"/>
    </source>
</evidence>
<dbReference type="EMBL" id="HBIX01009043">
    <property type="protein sequence ID" value="CAE0714182.1"/>
    <property type="molecule type" value="Transcribed_RNA"/>
</dbReference>
<accession>A0A7S4EI13</accession>
<feature type="transmembrane region" description="Helical" evidence="1">
    <location>
        <begin position="161"/>
        <end position="183"/>
    </location>
</feature>
<dbReference type="AlphaFoldDB" id="A0A7S4EI13"/>
<gene>
    <name evidence="2" type="ORF">PAUS00366_LOCUS6934</name>
</gene>
<keyword evidence="1" id="KW-1133">Transmembrane helix</keyword>
<evidence type="ECO:0000313" key="2">
    <source>
        <dbReference type="EMBL" id="CAE0714182.1"/>
    </source>
</evidence>
<keyword evidence="1" id="KW-0812">Transmembrane</keyword>
<keyword evidence="1" id="KW-0472">Membrane</keyword>
<organism evidence="2">
    <name type="scientific">Pseudo-nitzschia australis</name>
    <dbReference type="NCBI Taxonomy" id="44445"/>
    <lineage>
        <taxon>Eukaryota</taxon>
        <taxon>Sar</taxon>
        <taxon>Stramenopiles</taxon>
        <taxon>Ochrophyta</taxon>
        <taxon>Bacillariophyta</taxon>
        <taxon>Bacillariophyceae</taxon>
        <taxon>Bacillariophycidae</taxon>
        <taxon>Bacillariales</taxon>
        <taxon>Bacillariaceae</taxon>
        <taxon>Pseudo-nitzschia</taxon>
    </lineage>
</organism>
<reference evidence="2" key="1">
    <citation type="submission" date="2021-01" db="EMBL/GenBank/DDBJ databases">
        <authorList>
            <person name="Corre E."/>
            <person name="Pelletier E."/>
            <person name="Niang G."/>
            <person name="Scheremetjew M."/>
            <person name="Finn R."/>
            <person name="Kale V."/>
            <person name="Holt S."/>
            <person name="Cochrane G."/>
            <person name="Meng A."/>
            <person name="Brown T."/>
            <person name="Cohen L."/>
        </authorList>
    </citation>
    <scope>NUCLEOTIDE SEQUENCE</scope>
    <source>
        <strain evidence="2">10249 10 AB</strain>
    </source>
</reference>
<protein>
    <recommendedName>
        <fullName evidence="3">Transmembrane protein</fullName>
    </recommendedName>
</protein>
<proteinExistence type="predicted"/>
<evidence type="ECO:0008006" key="3">
    <source>
        <dbReference type="Google" id="ProtNLM"/>
    </source>
</evidence>